<keyword evidence="1" id="KW-0418">Kinase</keyword>
<gene>
    <name evidence="1" type="primary">anmK</name>
    <name evidence="2" type="ORF">Cdeb_00152</name>
</gene>
<feature type="binding site" evidence="1">
    <location>
        <begin position="9"/>
        <end position="16"/>
    </location>
    <ligand>
        <name>ATP</name>
        <dbReference type="ChEBI" id="CHEBI:30616"/>
    </ligand>
</feature>
<dbReference type="UniPathway" id="UPA00343"/>
<dbReference type="EMBL" id="AZRV01000011">
    <property type="protein sequence ID" value="RKO63063.1"/>
    <property type="molecule type" value="Genomic_DNA"/>
</dbReference>
<sequence>MLVVGLMSGTSLDGIDASLVKIDGFGTSTKIKVIKSIFLPYEQTLKEELLSAMDKKRSNVEQICSLNFKLGYLFADAVKKVCKEADIPLSQIDLIGSHGQTIYHLPNPLPPLTKSSLQIGDPSVLAYETKTLVVSNFRAMDIAAGGEGAPLIPYIDWLLFRSKTKGRILQNIGGIGNCTVLKKDAKKEDIIAFDTGPGNMIIDELCRTLLNIPYDANGEIASQGKVHHDVVSKLMDHDFFKKSPPKSTGREEFGREFTLKMIKNFSDLSSKDLIATATYFTAYSIADAYKKFVFPEAKIDEIIVSGGGGNNKTLLKMIQSLLPDKKLIKMDDLGITADEKEAVGFAVLANEYIHQQKTNMPKATGAKEFVLLGQLTLPPYGDQKKLLAKTLLP</sequence>
<protein>
    <recommendedName>
        <fullName evidence="1">Anhydro-N-acetylmuramic acid kinase</fullName>
        <ecNumber evidence="1">2.7.1.170</ecNumber>
    </recommendedName>
    <alternativeName>
        <fullName evidence="1">AnhMurNAc kinase</fullName>
    </alternativeName>
</protein>
<dbReference type="PANTHER" id="PTHR30605:SF0">
    <property type="entry name" value="ANHYDRO-N-ACETYLMURAMIC ACID KINASE"/>
    <property type="match status" value="1"/>
</dbReference>
<dbReference type="SUPFAM" id="SSF53067">
    <property type="entry name" value="Actin-like ATPase domain"/>
    <property type="match status" value="1"/>
</dbReference>
<keyword evidence="1 2" id="KW-0808">Transferase</keyword>
<dbReference type="EC" id="2.7.1.170" evidence="1"/>
<comment type="catalytic activity">
    <reaction evidence="1">
        <text>1,6-anhydro-N-acetyl-beta-muramate + ATP + H2O = N-acetyl-D-muramate 6-phosphate + ADP + H(+)</text>
        <dbReference type="Rhea" id="RHEA:24952"/>
        <dbReference type="ChEBI" id="CHEBI:15377"/>
        <dbReference type="ChEBI" id="CHEBI:15378"/>
        <dbReference type="ChEBI" id="CHEBI:30616"/>
        <dbReference type="ChEBI" id="CHEBI:58690"/>
        <dbReference type="ChEBI" id="CHEBI:58722"/>
        <dbReference type="ChEBI" id="CHEBI:456216"/>
        <dbReference type="EC" id="2.7.1.170"/>
    </reaction>
</comment>
<keyword evidence="1" id="KW-0119">Carbohydrate metabolism</keyword>
<name>A0A420VI67_9BACI</name>
<dbReference type="InterPro" id="IPR043129">
    <property type="entry name" value="ATPase_NBD"/>
</dbReference>
<dbReference type="HAMAP" id="MF_01270">
    <property type="entry name" value="AnhMurNAc_kinase"/>
    <property type="match status" value="1"/>
</dbReference>
<comment type="pathway">
    <text evidence="1">Cell wall biogenesis; peptidoglycan recycling.</text>
</comment>
<comment type="function">
    <text evidence="1">Catalyzes the specific phosphorylation of 1,6-anhydro-N-acetylmuramic acid (anhMurNAc) with the simultaneous cleavage of the 1,6-anhydro ring, generating MurNAc-6-P. Is required for the utilization of anhMurNAc either imported from the medium or derived from its own cell wall murein, and thus plays a role in cell wall recycling.</text>
</comment>
<dbReference type="UniPathway" id="UPA00544"/>
<keyword evidence="1" id="KW-0067">ATP-binding</keyword>
<dbReference type="GO" id="GO:0016773">
    <property type="term" value="F:phosphotransferase activity, alcohol group as acceptor"/>
    <property type="evidence" value="ECO:0007669"/>
    <property type="project" value="UniProtKB-UniRule"/>
</dbReference>
<dbReference type="InterPro" id="IPR005338">
    <property type="entry name" value="Anhydro_N_Ac-Mur_kinase"/>
</dbReference>
<dbReference type="GO" id="GO:0005524">
    <property type="term" value="F:ATP binding"/>
    <property type="evidence" value="ECO:0007669"/>
    <property type="project" value="UniProtKB-UniRule"/>
</dbReference>
<organism evidence="2 3">
    <name type="scientific">Caldibacillus debilis GB1</name>
    <dbReference type="NCBI Taxonomy" id="1339248"/>
    <lineage>
        <taxon>Bacteria</taxon>
        <taxon>Bacillati</taxon>
        <taxon>Bacillota</taxon>
        <taxon>Bacilli</taxon>
        <taxon>Bacillales</taxon>
        <taxon>Bacillaceae</taxon>
        <taxon>Caldibacillus</taxon>
    </lineage>
</organism>
<dbReference type="PANTHER" id="PTHR30605">
    <property type="entry name" value="ANHYDRO-N-ACETYLMURAMIC ACID KINASE"/>
    <property type="match status" value="1"/>
</dbReference>
<accession>A0A420VI67</accession>
<dbReference type="AlphaFoldDB" id="A0A420VI67"/>
<dbReference type="GO" id="GO:0006040">
    <property type="term" value="P:amino sugar metabolic process"/>
    <property type="evidence" value="ECO:0007669"/>
    <property type="project" value="InterPro"/>
</dbReference>
<dbReference type="Gene3D" id="3.30.420.40">
    <property type="match status" value="2"/>
</dbReference>
<evidence type="ECO:0000313" key="3">
    <source>
        <dbReference type="Proteomes" id="UP000286235"/>
    </source>
</evidence>
<dbReference type="Proteomes" id="UP000286235">
    <property type="component" value="Unassembled WGS sequence"/>
</dbReference>
<comment type="pathway">
    <text evidence="1">Amino-sugar metabolism; 1,6-anhydro-N-acetylmuramate degradation.</text>
</comment>
<keyword evidence="1" id="KW-0547">Nucleotide-binding</keyword>
<reference evidence="2 3" key="1">
    <citation type="submission" date="2013-12" db="EMBL/GenBank/DDBJ databases">
        <title>Genome and proteome characterization of Caldibacillus debilis GB1 derived from a cellulolytic aero-tolerant co-culture.</title>
        <authorList>
            <person name="Wushke S.T."/>
            <person name="Zhang X."/>
            <person name="Fristensky B."/>
            <person name="Wilkins J.A."/>
            <person name="Levin D.B."/>
            <person name="Sparling R."/>
        </authorList>
    </citation>
    <scope>NUCLEOTIDE SEQUENCE [LARGE SCALE GENOMIC DNA]</scope>
    <source>
        <strain evidence="2 3">GB1</strain>
    </source>
</reference>
<dbReference type="GO" id="GO:0016301">
    <property type="term" value="F:kinase activity"/>
    <property type="evidence" value="ECO:0007669"/>
    <property type="project" value="UniProtKB-KW"/>
</dbReference>
<keyword evidence="3" id="KW-1185">Reference proteome</keyword>
<dbReference type="NCBIfam" id="NF007142">
    <property type="entry name" value="PRK09585.2-1"/>
    <property type="match status" value="1"/>
</dbReference>
<comment type="caution">
    <text evidence="2">The sequence shown here is derived from an EMBL/GenBank/DDBJ whole genome shotgun (WGS) entry which is preliminary data.</text>
</comment>
<proteinExistence type="inferred from homology"/>
<evidence type="ECO:0000313" key="2">
    <source>
        <dbReference type="EMBL" id="RKO63063.1"/>
    </source>
</evidence>
<dbReference type="GO" id="GO:0097175">
    <property type="term" value="P:1,6-anhydro-N-acetyl-beta-muramic acid catabolic process"/>
    <property type="evidence" value="ECO:0007669"/>
    <property type="project" value="UniProtKB-UniRule"/>
</dbReference>
<dbReference type="GO" id="GO:0009254">
    <property type="term" value="P:peptidoglycan turnover"/>
    <property type="evidence" value="ECO:0007669"/>
    <property type="project" value="UniProtKB-UniRule"/>
</dbReference>
<evidence type="ECO:0000256" key="1">
    <source>
        <dbReference type="HAMAP-Rule" id="MF_01270"/>
    </source>
</evidence>
<dbReference type="NCBIfam" id="NF007148">
    <property type="entry name" value="PRK09585.3-2"/>
    <property type="match status" value="1"/>
</dbReference>
<comment type="similarity">
    <text evidence="1">Belongs to the anhydro-N-acetylmuramic acid kinase family.</text>
</comment>
<dbReference type="CDD" id="cd24050">
    <property type="entry name" value="ASKHA_NBD_ANMK"/>
    <property type="match status" value="1"/>
</dbReference>
<dbReference type="Pfam" id="PF03702">
    <property type="entry name" value="AnmK"/>
    <property type="match status" value="1"/>
</dbReference>
<dbReference type="RefSeq" id="WP_120666936.1">
    <property type="nucleotide sequence ID" value="NZ_AZRV01000011.1"/>
</dbReference>